<comment type="caution">
    <text evidence="9">The sequence shown here is derived from an EMBL/GenBank/DDBJ whole genome shotgun (WGS) entry which is preliminary data.</text>
</comment>
<accession>A0A286UBZ0</accession>
<dbReference type="InterPro" id="IPR036047">
    <property type="entry name" value="F-box-like_dom_sf"/>
</dbReference>
<dbReference type="STRING" id="2282107.A0A286UBZ0"/>
<dbReference type="PANTHER" id="PTHR23508">
    <property type="entry name" value="CARBOXYLIC ACID TRANSPORTER PROTEIN HOMOLOG"/>
    <property type="match status" value="1"/>
</dbReference>
<feature type="compositionally biased region" description="Basic and acidic residues" evidence="5">
    <location>
        <begin position="714"/>
        <end position="732"/>
    </location>
</feature>
<feature type="transmembrane region" description="Helical" evidence="6">
    <location>
        <begin position="926"/>
        <end position="946"/>
    </location>
</feature>
<feature type="transmembrane region" description="Helical" evidence="6">
    <location>
        <begin position="992"/>
        <end position="1011"/>
    </location>
</feature>
<gene>
    <name evidence="9" type="ORF">PNOK_0710900</name>
</gene>
<keyword evidence="4 6" id="KW-0472">Membrane</keyword>
<evidence type="ECO:0000313" key="10">
    <source>
        <dbReference type="Proteomes" id="UP000217199"/>
    </source>
</evidence>
<feature type="transmembrane region" description="Helical" evidence="6">
    <location>
        <begin position="1116"/>
        <end position="1135"/>
    </location>
</feature>
<dbReference type="CDD" id="cd17316">
    <property type="entry name" value="MFS_SV2_like"/>
    <property type="match status" value="1"/>
</dbReference>
<feature type="region of interest" description="Disordered" evidence="5">
    <location>
        <begin position="590"/>
        <end position="609"/>
    </location>
</feature>
<dbReference type="Pfam" id="PF00646">
    <property type="entry name" value="F-box"/>
    <property type="match status" value="1"/>
</dbReference>
<dbReference type="PROSITE" id="PS50850">
    <property type="entry name" value="MFS"/>
    <property type="match status" value="1"/>
</dbReference>
<evidence type="ECO:0000259" key="8">
    <source>
        <dbReference type="PROSITE" id="PS50850"/>
    </source>
</evidence>
<name>A0A286UBZ0_9AGAM</name>
<keyword evidence="10" id="KW-1185">Reference proteome</keyword>
<feature type="transmembrane region" description="Helical" evidence="6">
    <location>
        <begin position="1086"/>
        <end position="1109"/>
    </location>
</feature>
<dbReference type="PANTHER" id="PTHR23508:SF10">
    <property type="entry name" value="CARBOXYLIC ACID TRANSPORTER PROTEIN HOMOLOG"/>
    <property type="match status" value="1"/>
</dbReference>
<evidence type="ECO:0000259" key="7">
    <source>
        <dbReference type="PROSITE" id="PS50181"/>
    </source>
</evidence>
<evidence type="ECO:0000256" key="3">
    <source>
        <dbReference type="ARBA" id="ARBA00022989"/>
    </source>
</evidence>
<feature type="transmembrane region" description="Helical" evidence="6">
    <location>
        <begin position="1050"/>
        <end position="1066"/>
    </location>
</feature>
<dbReference type="InterPro" id="IPR020846">
    <property type="entry name" value="MFS_dom"/>
</dbReference>
<dbReference type="EMBL" id="NBII01000007">
    <property type="protein sequence ID" value="PAV17045.1"/>
    <property type="molecule type" value="Genomic_DNA"/>
</dbReference>
<dbReference type="FunFam" id="1.20.1250.20:FF:000340">
    <property type="entry name" value="MFS transporter, SHS family, lactate transporter"/>
    <property type="match status" value="1"/>
</dbReference>
<dbReference type="InterPro" id="IPR036259">
    <property type="entry name" value="MFS_trans_sf"/>
</dbReference>
<feature type="domain" description="F-box" evidence="7">
    <location>
        <begin position="42"/>
        <end position="88"/>
    </location>
</feature>
<evidence type="ECO:0000256" key="5">
    <source>
        <dbReference type="SAM" id="MobiDB-lite"/>
    </source>
</evidence>
<feature type="transmembrane region" description="Helical" evidence="6">
    <location>
        <begin position="1141"/>
        <end position="1163"/>
    </location>
</feature>
<dbReference type="CDD" id="cd09917">
    <property type="entry name" value="F-box_SF"/>
    <property type="match status" value="1"/>
</dbReference>
<dbReference type="Gene3D" id="1.20.1280.50">
    <property type="match status" value="1"/>
</dbReference>
<dbReference type="OrthoDB" id="5296287at2759"/>
<feature type="compositionally biased region" description="Acidic residues" evidence="5">
    <location>
        <begin position="703"/>
        <end position="713"/>
    </location>
</feature>
<feature type="transmembrane region" description="Helical" evidence="6">
    <location>
        <begin position="901"/>
        <end position="920"/>
    </location>
</feature>
<dbReference type="SUPFAM" id="SSF103473">
    <property type="entry name" value="MFS general substrate transporter"/>
    <property type="match status" value="1"/>
</dbReference>
<dbReference type="InterPro" id="IPR001810">
    <property type="entry name" value="F-box_dom"/>
</dbReference>
<dbReference type="GO" id="GO:0015355">
    <property type="term" value="F:secondary active monocarboxylate transmembrane transporter activity"/>
    <property type="evidence" value="ECO:0007669"/>
    <property type="project" value="TreeGrafter"/>
</dbReference>
<evidence type="ECO:0000256" key="4">
    <source>
        <dbReference type="ARBA" id="ARBA00023136"/>
    </source>
</evidence>
<organism evidence="9 10">
    <name type="scientific">Pyrrhoderma noxium</name>
    <dbReference type="NCBI Taxonomy" id="2282107"/>
    <lineage>
        <taxon>Eukaryota</taxon>
        <taxon>Fungi</taxon>
        <taxon>Dikarya</taxon>
        <taxon>Basidiomycota</taxon>
        <taxon>Agaricomycotina</taxon>
        <taxon>Agaricomycetes</taxon>
        <taxon>Hymenochaetales</taxon>
        <taxon>Hymenochaetaceae</taxon>
        <taxon>Pyrrhoderma</taxon>
    </lineage>
</organism>
<sequence>MQSEVIPVAPITIAEHDLGFDLSTSSDTPNQTPDENQHRNGSILLGELPSDVILEVFLRLECLDVLSLSQVSRLFYKVSLTLAVWQNLAYRLMCRSRRISLYNQLSINSLTASQLRQSVLTATFAERSWLDPKDTSRAKFFSSIHLTNVDLEQGSYVMKFTSDHHLVLPAVDGGLIGWNTLTGTCAGAYAMDTGEVLINVQPDYATRSLYWITGKVLVEMDNNQNLRLRIIRVQFPESSSSEAVVTFEVLGELVTAWALAIELHFIDASRRMICAVFENNETGNTSLHVILDWETGLSYVFDTDVPYDYGRSVTSLHLSDDGRSIILHSERWGTEIRRSYLLDAMYKSATIWSLELYSQVLNPIFDFGLGMDLIDAFPPPAAFITVPGTQAHPGTANSSGALIPYVAPHVETAFTWAHDRSIFSNHALLPHSLWTLSQWWPTYDGVPNRTCTIVLHASILNEEEEQNEQTKRTWIATQHYSECAPTGDGMKIEEGAIKECITGLFYGFDDQDYPISNDKEERILGGAPCSPVRSVIEIKNPVVHRTRNNDQIPILTQTFNHLGWIEEYVVYEDETTWKDILRSVFDRTRKSRLPSRSTDNGDMIDRGIPKTGLMERLNPRSWFTRRRASRRGRKERRKGVERRVRSLKLVTFPDPGVSPVGSAHPCYATGECGHTRPGATSSSDGSSPDHGSDEIQEYYDNGIYDDDDDEHDYDDSKRSRCHSWETEEEGRGGKQKGRCVRDFECTCTTLKPVTLDVPASVLDTAYHMFLDEGTGTVTVVTKDNVLHEYHYGRTRKTVYLEFFSKKIWGPAKHGYELLDWTIKPVSPSQIQFPPGCSAFKAKSYGTLLHQEPHPQEGARSRVTNASPCFGITHLCPMAPTLLWPVGAVIFGILSDRYGRKWPLVVNLLFCAAFQVGSGFVQTFKQFLAIRSLFGITMGGIWGLAAATALENLPVETRGFASGFVQQGYAVGYLLAACINLKLVPAVSTGWRALFWTAAGISVFSALVRIVTPESDYFLKAKRERVSADTKNKTRIFLHETGKMLKSHWKLCIYAILLMTGFNFLSHGSQDLYPTYLKDNKGLSSDLATKATIIGNCGAVAGGVIAGWASQYVGRRLTIILCVCVVGAFIPLWILPSTFSSLSAGAFCIQFGVQGAWGVIPIFLSEISPPAFRGTFPGVAYQIGNMISSAASQIEATGGDNLRTTLLVDGQLKDVPDYAKVQGILIGCVAAFVVAITIVGPEHHGAHFEKGKAAFEEGAGAEDAEDYDAERERVRARLAEKEASPRESIREEAEKGSIV</sequence>
<protein>
    <submittedName>
        <fullName evidence="9">Carboxylic acid transporter</fullName>
    </submittedName>
</protein>
<dbReference type="Pfam" id="PF00083">
    <property type="entry name" value="Sugar_tr"/>
    <property type="match status" value="1"/>
</dbReference>
<feature type="transmembrane region" description="Helical" evidence="6">
    <location>
        <begin position="967"/>
        <end position="986"/>
    </location>
</feature>
<dbReference type="SMART" id="SM00256">
    <property type="entry name" value="FBOX"/>
    <property type="match status" value="1"/>
</dbReference>
<dbReference type="GO" id="GO:0005886">
    <property type="term" value="C:plasma membrane"/>
    <property type="evidence" value="ECO:0007669"/>
    <property type="project" value="TreeGrafter"/>
</dbReference>
<evidence type="ECO:0000256" key="1">
    <source>
        <dbReference type="ARBA" id="ARBA00004141"/>
    </source>
</evidence>
<feature type="region of interest" description="Disordered" evidence="5">
    <location>
        <begin position="675"/>
        <end position="735"/>
    </location>
</feature>
<feature type="region of interest" description="Disordered" evidence="5">
    <location>
        <begin position="1275"/>
        <end position="1298"/>
    </location>
</feature>
<dbReference type="Gene3D" id="1.20.1250.20">
    <property type="entry name" value="MFS general substrate transporter like domains"/>
    <property type="match status" value="2"/>
</dbReference>
<keyword evidence="2 6" id="KW-0812">Transmembrane</keyword>
<dbReference type="SUPFAM" id="SSF81383">
    <property type="entry name" value="F-box domain"/>
    <property type="match status" value="1"/>
</dbReference>
<dbReference type="GO" id="GO:0035879">
    <property type="term" value="P:plasma membrane lactate transport"/>
    <property type="evidence" value="ECO:0007669"/>
    <property type="project" value="TreeGrafter"/>
</dbReference>
<dbReference type="Proteomes" id="UP000217199">
    <property type="component" value="Unassembled WGS sequence"/>
</dbReference>
<evidence type="ECO:0000256" key="6">
    <source>
        <dbReference type="SAM" id="Phobius"/>
    </source>
</evidence>
<keyword evidence="3 6" id="KW-1133">Transmembrane helix</keyword>
<evidence type="ECO:0000256" key="2">
    <source>
        <dbReference type="ARBA" id="ARBA00022692"/>
    </source>
</evidence>
<dbReference type="PROSITE" id="PS50181">
    <property type="entry name" value="FBOX"/>
    <property type="match status" value="1"/>
</dbReference>
<proteinExistence type="predicted"/>
<evidence type="ECO:0000313" key="9">
    <source>
        <dbReference type="EMBL" id="PAV17045.1"/>
    </source>
</evidence>
<feature type="domain" description="Major facilitator superfamily (MFS) profile" evidence="8">
    <location>
        <begin position="776"/>
        <end position="1243"/>
    </location>
</feature>
<comment type="subcellular location">
    <subcellularLocation>
        <location evidence="1">Membrane</location>
        <topology evidence="1">Multi-pass membrane protein</topology>
    </subcellularLocation>
</comment>
<dbReference type="InParanoid" id="A0A286UBZ0"/>
<dbReference type="InterPro" id="IPR005828">
    <property type="entry name" value="MFS_sugar_transport-like"/>
</dbReference>
<reference evidence="9 10" key="1">
    <citation type="journal article" date="2017" name="Mol. Ecol.">
        <title>Comparative and population genomic landscape of Phellinus noxius: A hypervariable fungus causing root rot in trees.</title>
        <authorList>
            <person name="Chung C.L."/>
            <person name="Lee T.J."/>
            <person name="Akiba M."/>
            <person name="Lee H.H."/>
            <person name="Kuo T.H."/>
            <person name="Liu D."/>
            <person name="Ke H.M."/>
            <person name="Yokoi T."/>
            <person name="Roa M.B."/>
            <person name="Lu M.J."/>
            <person name="Chang Y.Y."/>
            <person name="Ann P.J."/>
            <person name="Tsai J.N."/>
            <person name="Chen C.Y."/>
            <person name="Tzean S.S."/>
            <person name="Ota Y."/>
            <person name="Hattori T."/>
            <person name="Sahashi N."/>
            <person name="Liou R.F."/>
            <person name="Kikuchi T."/>
            <person name="Tsai I.J."/>
        </authorList>
    </citation>
    <scope>NUCLEOTIDE SEQUENCE [LARGE SCALE GENOMIC DNA]</scope>
    <source>
        <strain evidence="9 10">FFPRI411160</strain>
    </source>
</reference>